<dbReference type="PROSITE" id="PS51318">
    <property type="entry name" value="TAT"/>
    <property type="match status" value="1"/>
</dbReference>
<dbReference type="Pfam" id="PF07995">
    <property type="entry name" value="GSDH"/>
    <property type="match status" value="1"/>
</dbReference>
<dbReference type="Proteomes" id="UP000011568">
    <property type="component" value="Unassembled WGS sequence"/>
</dbReference>
<evidence type="ECO:0000256" key="3">
    <source>
        <dbReference type="SAM" id="MobiDB-lite"/>
    </source>
</evidence>
<dbReference type="RefSeq" id="WP_004052323.1">
    <property type="nucleotide sequence ID" value="NZ_AOMC01000074.1"/>
</dbReference>
<dbReference type="Gene3D" id="2.60.40.420">
    <property type="entry name" value="Cupredoxins - blue copper proteins"/>
    <property type="match status" value="1"/>
</dbReference>
<dbReference type="Pfam" id="PF00127">
    <property type="entry name" value="Copper-bind"/>
    <property type="match status" value="1"/>
</dbReference>
<dbReference type="PANTHER" id="PTHR19328">
    <property type="entry name" value="HEDGEHOG-INTERACTING PROTEIN"/>
    <property type="match status" value="1"/>
</dbReference>
<feature type="region of interest" description="Disordered" evidence="3">
    <location>
        <begin position="583"/>
        <end position="650"/>
    </location>
</feature>
<evidence type="ECO:0000256" key="2">
    <source>
        <dbReference type="ARBA" id="ARBA00023008"/>
    </source>
</evidence>
<feature type="region of interest" description="Disordered" evidence="3">
    <location>
        <begin position="146"/>
        <end position="175"/>
    </location>
</feature>
<evidence type="ECO:0000313" key="7">
    <source>
        <dbReference type="Proteomes" id="UP000011568"/>
    </source>
</evidence>
<dbReference type="InterPro" id="IPR012938">
    <property type="entry name" value="Glc/Sorbosone_DH"/>
</dbReference>
<evidence type="ECO:0000313" key="6">
    <source>
        <dbReference type="EMBL" id="EMA47503.1"/>
    </source>
</evidence>
<dbReference type="InterPro" id="IPR011041">
    <property type="entry name" value="Quinoprot_gluc/sorb_DH_b-prop"/>
</dbReference>
<organism evidence="6 7">
    <name type="scientific">Halococcus morrhuae DSM 1307</name>
    <dbReference type="NCBI Taxonomy" id="931277"/>
    <lineage>
        <taxon>Archaea</taxon>
        <taxon>Methanobacteriati</taxon>
        <taxon>Methanobacteriota</taxon>
        <taxon>Stenosarchaea group</taxon>
        <taxon>Halobacteria</taxon>
        <taxon>Halobacteriales</taxon>
        <taxon>Halococcaceae</taxon>
        <taxon>Halococcus</taxon>
    </lineage>
</organism>
<dbReference type="InterPro" id="IPR008972">
    <property type="entry name" value="Cupredoxin"/>
</dbReference>
<keyword evidence="7" id="KW-1185">Reference proteome</keyword>
<dbReference type="Gene3D" id="2.120.10.30">
    <property type="entry name" value="TolB, C-terminal domain"/>
    <property type="match status" value="1"/>
</dbReference>
<dbReference type="InterPro" id="IPR000923">
    <property type="entry name" value="BlueCu_1"/>
</dbReference>
<dbReference type="EMBL" id="AOMC01000074">
    <property type="protein sequence ID" value="EMA47503.1"/>
    <property type="molecule type" value="Genomic_DNA"/>
</dbReference>
<comment type="caution">
    <text evidence="6">The sequence shown here is derived from an EMBL/GenBank/DDBJ whole genome shotgun (WGS) entry which is preliminary data.</text>
</comment>
<proteinExistence type="predicted"/>
<dbReference type="InterPro" id="IPR011042">
    <property type="entry name" value="6-blade_b-propeller_TolB-like"/>
</dbReference>
<reference evidence="6 7" key="1">
    <citation type="journal article" date="2014" name="PLoS Genet.">
        <title>Phylogenetically driven sequencing of extremely halophilic archaea reveals strategies for static and dynamic osmo-response.</title>
        <authorList>
            <person name="Becker E.A."/>
            <person name="Seitzer P.M."/>
            <person name="Tritt A."/>
            <person name="Larsen D."/>
            <person name="Krusor M."/>
            <person name="Yao A.I."/>
            <person name="Wu D."/>
            <person name="Madern D."/>
            <person name="Eisen J.A."/>
            <person name="Darling A.E."/>
            <person name="Facciotti M.T."/>
        </authorList>
    </citation>
    <scope>NUCLEOTIDE SEQUENCE [LARGE SCALE GENOMIC DNA]</scope>
    <source>
        <strain evidence="6 7">DSM 1307</strain>
    </source>
</reference>
<dbReference type="PANTHER" id="PTHR19328:SF75">
    <property type="entry name" value="ALDOSE SUGAR DEHYDROGENASE YLII"/>
    <property type="match status" value="1"/>
</dbReference>
<feature type="domain" description="Glucose/Sorbosone dehydrogenase" evidence="5">
    <location>
        <begin position="232"/>
        <end position="450"/>
    </location>
</feature>
<dbReference type="AlphaFoldDB" id="M0MQB4"/>
<dbReference type="GO" id="GO:0005507">
    <property type="term" value="F:copper ion binding"/>
    <property type="evidence" value="ECO:0007669"/>
    <property type="project" value="InterPro"/>
</dbReference>
<dbReference type="STRING" id="931277.C448_05186"/>
<dbReference type="SUPFAM" id="SSF50952">
    <property type="entry name" value="Soluble quinoprotein glucose dehydrogenase"/>
    <property type="match status" value="1"/>
</dbReference>
<feature type="region of interest" description="Disordered" evidence="3">
    <location>
        <begin position="43"/>
        <end position="73"/>
    </location>
</feature>
<feature type="compositionally biased region" description="Low complexity" evidence="3">
    <location>
        <begin position="600"/>
        <end position="636"/>
    </location>
</feature>
<name>M0MQB4_HALMO</name>
<dbReference type="eggNOG" id="arCOG02796">
    <property type="taxonomic scope" value="Archaea"/>
</dbReference>
<evidence type="ECO:0000259" key="5">
    <source>
        <dbReference type="Pfam" id="PF07995"/>
    </source>
</evidence>
<protein>
    <submittedName>
        <fullName evidence="6">Blue copper domain protein</fullName>
    </submittedName>
</protein>
<feature type="domain" description="Blue (type 1) copper" evidence="4">
    <location>
        <begin position="76"/>
        <end position="148"/>
    </location>
</feature>
<dbReference type="GO" id="GO:0009055">
    <property type="term" value="F:electron transfer activity"/>
    <property type="evidence" value="ECO:0007669"/>
    <property type="project" value="InterPro"/>
</dbReference>
<evidence type="ECO:0000259" key="4">
    <source>
        <dbReference type="Pfam" id="PF00127"/>
    </source>
</evidence>
<feature type="compositionally biased region" description="Low complexity" evidence="3">
    <location>
        <begin position="149"/>
        <end position="166"/>
    </location>
</feature>
<gene>
    <name evidence="6" type="ORF">C448_05186</name>
</gene>
<keyword evidence="2" id="KW-0186">Copper</keyword>
<sequence length="680" mass="72106">MTKGTNGETSIPSGRPSRRRFLAATAAGVTGLAGVGSITGARAQSQPETIRLGGETTGWVGRKPSGIQGTTNPTLELDIGTTYRLTWKNVDGAQHNVALLDADDAVIERTQYMSDEGQTQTLEFTATEAMDEYVCQAHLNSMRGDITLSSESGTTETTTAESSEPEGFFPTGPTVRTDTVVDGGITAPLGLEAPPGERDAFFIVDQIGVIRRYGADGSGGDVFLDVRDQLIDFDNLPEIKTIDERGLLGLAFHPNFADNRKFYVHFSAKSRPGTPGNYTHTQVIAEFEANEDVTGAVADSQRTILEIPSPYYTHNGGAIVFGPDDYLYIGIGNGGGALKSSKQPDDWYGANLGGNGQDVTQNLMGSILRIDVDGRDGDKAYGIPGDNPLVGKEGLDEHYAWGFRNPWRIGFSDGKLMAADVGQRRYEEVNVVRKGGNYGWNVREGGHCFVATQGSDPYRANCPTKTPPNVRGGEPLIDPVIEYPHTYETNGVGVAVIGGYIYRNATIPGLRNKYVFGDYSKDGTPRGSLFAATPVEGDSWSVEEISIGNGENGELGAYLLCVARDNDGELYALTTDNLGVEGETGAVHRLRPPEAEERSTATTETPARPATATATPEPTPTPTATATATATPTETTNESDTARTGESGGIVSGDGPGFGILAGLAAIALGVARLLDGDDR</sequence>
<dbReference type="eggNOG" id="arCOG02921">
    <property type="taxonomic scope" value="Archaea"/>
</dbReference>
<accession>M0MQB4</accession>
<dbReference type="PATRIC" id="fig|931277.6.peg.1013"/>
<evidence type="ECO:0000256" key="1">
    <source>
        <dbReference type="ARBA" id="ARBA00022723"/>
    </source>
</evidence>
<keyword evidence="1" id="KW-0479">Metal-binding</keyword>
<dbReference type="InterPro" id="IPR006311">
    <property type="entry name" value="TAT_signal"/>
</dbReference>
<dbReference type="SUPFAM" id="SSF49503">
    <property type="entry name" value="Cupredoxins"/>
    <property type="match status" value="1"/>
</dbReference>